<comment type="caution">
    <text evidence="1">The sequence shown here is derived from an EMBL/GenBank/DDBJ whole genome shotgun (WGS) entry which is preliminary data.</text>
</comment>
<protein>
    <submittedName>
        <fullName evidence="1">Uncharacterized protein</fullName>
    </submittedName>
</protein>
<dbReference type="Proteomes" id="UP000266677">
    <property type="component" value="Unassembled WGS sequence"/>
</dbReference>
<sequence>MSLGQYPFLDAVTDFAGAVRAEDGSGSEQAHRRMLAAFPDAAPDELAAAAPELAALLSALPPGPRANIAVVVGACVERGADPLPCAGPVFETFATALDDALDFVDQWTEAAGEEDLPDNETQPDPALLARFGHRTTLAWFTLSDWERAALALLQHPDVRANFDGRERLRELHEELIETADWWSKGLEYALLVLDDEPLIALHRESGTGYRFRMSGLADNFQLHTLLADALIGGGHLPGEPPSAEAAAVCRDAPGQVSTRGSFNLVAPSGEWIWNEGTPSDIPVLDGTRLLVLDPEPYQRSWRGGRYFPEMVGELTLEGVLPAEESARWFAHVAPAKGPTEQ</sequence>
<dbReference type="OrthoDB" id="4308386at2"/>
<organism evidence="1 2">
    <name type="scientific">Nocardia panacis</name>
    <dbReference type="NCBI Taxonomy" id="2340916"/>
    <lineage>
        <taxon>Bacteria</taxon>
        <taxon>Bacillati</taxon>
        <taxon>Actinomycetota</taxon>
        <taxon>Actinomycetes</taxon>
        <taxon>Mycobacteriales</taxon>
        <taxon>Nocardiaceae</taxon>
        <taxon>Nocardia</taxon>
    </lineage>
</organism>
<evidence type="ECO:0000313" key="1">
    <source>
        <dbReference type="EMBL" id="RJO76696.1"/>
    </source>
</evidence>
<keyword evidence="2" id="KW-1185">Reference proteome</keyword>
<reference evidence="1 2" key="1">
    <citation type="submission" date="2018-09" db="EMBL/GenBank/DDBJ databases">
        <title>YIM PH21274 draft genome.</title>
        <authorList>
            <person name="Miao C."/>
        </authorList>
    </citation>
    <scope>NUCLEOTIDE SEQUENCE [LARGE SCALE GENOMIC DNA]</scope>
    <source>
        <strain evidence="1 2">YIM PH 21724</strain>
    </source>
</reference>
<accession>A0A3A4KT67</accession>
<dbReference type="AlphaFoldDB" id="A0A3A4KT67"/>
<dbReference type="RefSeq" id="WP_120039618.1">
    <property type="nucleotide sequence ID" value="NZ_QZFU01000016.1"/>
</dbReference>
<gene>
    <name evidence="1" type="ORF">D5S18_10525</name>
</gene>
<name>A0A3A4KT67_9NOCA</name>
<dbReference type="EMBL" id="QZFU01000016">
    <property type="protein sequence ID" value="RJO76696.1"/>
    <property type="molecule type" value="Genomic_DNA"/>
</dbReference>
<proteinExistence type="predicted"/>
<evidence type="ECO:0000313" key="2">
    <source>
        <dbReference type="Proteomes" id="UP000266677"/>
    </source>
</evidence>